<dbReference type="Proteomes" id="UP001234297">
    <property type="component" value="Chromosome 5"/>
</dbReference>
<comment type="caution">
    <text evidence="1">The sequence shown here is derived from an EMBL/GenBank/DDBJ whole genome shotgun (WGS) entry which is preliminary data.</text>
</comment>
<protein>
    <submittedName>
        <fullName evidence="1">Uncharacterized protein</fullName>
    </submittedName>
</protein>
<proteinExistence type="predicted"/>
<sequence>MELESEDGSKKFPIEKGSKTELGRGKLGFPSDDRTVSRHHISLQLHDEPTQKPSKRNYPDGEISASFHVVGKNPIWVFTRDGEEKSVFRNSEKGDLRAGDRFSISLKKPLFFTLKKRAFDAEEEGEEDDEKSVLKAVERRKKRTLERKEEEEHKSVLKYECSLGNGEDASGDLGLGSMDLLQIDPVKEFGFLVMGREFNQFPEQKIRHFKDWNWFLEEPREDSEDDQTDKREIRRSRKGRRKKKTCEVDNDDDDWTGESMDEEVVVTKLRNRKRSKYSTRSKDRQKPCKDTSCKKSVSQKTISADEDENYEEDEDDDTLGGFIVNDDKLEEEEVGDDNDIDDGEEEEEEEEEDDDEDDDNGEEDTEY</sequence>
<gene>
    <name evidence="1" type="ORF">MRB53_017676</name>
</gene>
<evidence type="ECO:0000313" key="1">
    <source>
        <dbReference type="EMBL" id="KAJ8640982.1"/>
    </source>
</evidence>
<name>A0ACC2M750_PERAE</name>
<keyword evidence="2" id="KW-1185">Reference proteome</keyword>
<reference evidence="1 2" key="1">
    <citation type="journal article" date="2022" name="Hortic Res">
        <title>A haplotype resolved chromosomal level avocado genome allows analysis of novel avocado genes.</title>
        <authorList>
            <person name="Nath O."/>
            <person name="Fletcher S.J."/>
            <person name="Hayward A."/>
            <person name="Shaw L.M."/>
            <person name="Masouleh A.K."/>
            <person name="Furtado A."/>
            <person name="Henry R.J."/>
            <person name="Mitter N."/>
        </authorList>
    </citation>
    <scope>NUCLEOTIDE SEQUENCE [LARGE SCALE GENOMIC DNA]</scope>
    <source>
        <strain evidence="2">cv. Hass</strain>
    </source>
</reference>
<accession>A0ACC2M750</accession>
<organism evidence="1 2">
    <name type="scientific">Persea americana</name>
    <name type="common">Avocado</name>
    <dbReference type="NCBI Taxonomy" id="3435"/>
    <lineage>
        <taxon>Eukaryota</taxon>
        <taxon>Viridiplantae</taxon>
        <taxon>Streptophyta</taxon>
        <taxon>Embryophyta</taxon>
        <taxon>Tracheophyta</taxon>
        <taxon>Spermatophyta</taxon>
        <taxon>Magnoliopsida</taxon>
        <taxon>Magnoliidae</taxon>
        <taxon>Laurales</taxon>
        <taxon>Lauraceae</taxon>
        <taxon>Persea</taxon>
    </lineage>
</organism>
<dbReference type="EMBL" id="CM056813">
    <property type="protein sequence ID" value="KAJ8640982.1"/>
    <property type="molecule type" value="Genomic_DNA"/>
</dbReference>
<evidence type="ECO:0000313" key="2">
    <source>
        <dbReference type="Proteomes" id="UP001234297"/>
    </source>
</evidence>